<feature type="binding site" evidence="2">
    <location>
        <position position="143"/>
    </location>
    <ligand>
        <name>Zn(2+)</name>
        <dbReference type="ChEBI" id="CHEBI:29105"/>
    </ligand>
</feature>
<evidence type="ECO:0000256" key="1">
    <source>
        <dbReference type="ARBA" id="ARBA00023027"/>
    </source>
</evidence>
<keyword evidence="1" id="KW-0520">NAD</keyword>
<proteinExistence type="predicted"/>
<gene>
    <name evidence="4" type="ORF">E1I18_03575</name>
</gene>
<feature type="binding site" evidence="2">
    <location>
        <position position="177"/>
    </location>
    <ligand>
        <name>Zn(2+)</name>
        <dbReference type="ChEBI" id="CHEBI:29105"/>
    </ligand>
</feature>
<evidence type="ECO:0000313" key="5">
    <source>
        <dbReference type="Proteomes" id="UP000320801"/>
    </source>
</evidence>
<evidence type="ECO:0000259" key="3">
    <source>
        <dbReference type="PROSITE" id="PS50305"/>
    </source>
</evidence>
<dbReference type="InterPro" id="IPR026590">
    <property type="entry name" value="Ssirtuin_cat_dom"/>
</dbReference>
<keyword evidence="5" id="KW-1185">Reference proteome</keyword>
<protein>
    <submittedName>
        <fullName evidence="4">Deacetylase SIR2</fullName>
    </submittedName>
</protein>
<dbReference type="Gene3D" id="3.40.50.1220">
    <property type="entry name" value="TPP-binding domain"/>
    <property type="match status" value="1"/>
</dbReference>
<dbReference type="PROSITE" id="PS50305">
    <property type="entry name" value="SIRTUIN"/>
    <property type="match status" value="1"/>
</dbReference>
<comment type="caution">
    <text evidence="2">Lacks conserved residue(s) required for the propagation of feature annotation.</text>
</comment>
<dbReference type="AlphaFoldDB" id="A0A507SK04"/>
<sequence length="291" mass="34391">MWNTKIDNVKQLNDLINEADAIVLGIGSGMTSADGIGYTGKRFVANFKDFIDEFKFLDMLQASVYHFDNIQNYWAFHSRFMELNYFDQPASESFLKLNEYIKGKNYFIITTNSDNSLEAANFDEDKIFYIQGKYNLLQCSQMCHNQRYSNDEAVYRMIREQKDMKVDLDIIPRCPKCGDFLEVNKRLKGKGMVEDERFFEEKRRYEQFISQNKDKKILFWEIGVGYSTPMLIKHPFWAMTQQYPNALYLAMNNKSYRLPQDIKPKTIVYTEDIKETIANLLKENHDINRTN</sequence>
<feature type="binding site" evidence="2">
    <location>
        <position position="139"/>
    </location>
    <ligand>
        <name>Zn(2+)</name>
        <dbReference type="ChEBI" id="CHEBI:29105"/>
    </ligand>
</feature>
<dbReference type="InterPro" id="IPR029035">
    <property type="entry name" value="DHS-like_NAD/FAD-binding_dom"/>
</dbReference>
<dbReference type="OrthoDB" id="394960at2"/>
<reference evidence="4 5" key="1">
    <citation type="submission" date="2019-03" db="EMBL/GenBank/DDBJ databases">
        <title>Characterization of a novel Mycoplasma cynos real-time PCR assay.</title>
        <authorList>
            <person name="Tallmadge R.L."/>
            <person name="Mitchell P.K."/>
            <person name="Goodman L."/>
        </authorList>
    </citation>
    <scope>NUCLEOTIDE SEQUENCE [LARGE SCALE GENOMIC DNA]</scope>
    <source>
        <strain evidence="4 5">1642</strain>
    </source>
</reference>
<evidence type="ECO:0000256" key="2">
    <source>
        <dbReference type="PROSITE-ProRule" id="PRU00236"/>
    </source>
</evidence>
<dbReference type="SUPFAM" id="SSF52467">
    <property type="entry name" value="DHS-like NAD/FAD-binding domain"/>
    <property type="match status" value="1"/>
</dbReference>
<comment type="caution">
    <text evidence="4">The sequence shown here is derived from an EMBL/GenBank/DDBJ whole genome shotgun (WGS) entry which is preliminary data.</text>
</comment>
<organism evidence="4 5">
    <name type="scientific">Mycoplasmopsis mucosicanis</name>
    <dbReference type="NCBI Taxonomy" id="458208"/>
    <lineage>
        <taxon>Bacteria</taxon>
        <taxon>Bacillati</taxon>
        <taxon>Mycoplasmatota</taxon>
        <taxon>Mycoplasmoidales</taxon>
        <taxon>Metamycoplasmataceae</taxon>
        <taxon>Mycoplasmopsis</taxon>
    </lineage>
</organism>
<feature type="binding site" evidence="2">
    <location>
        <position position="174"/>
    </location>
    <ligand>
        <name>Zn(2+)</name>
        <dbReference type="ChEBI" id="CHEBI:29105"/>
    </ligand>
</feature>
<dbReference type="EMBL" id="SMDN01000025">
    <property type="protein sequence ID" value="TQC51256.1"/>
    <property type="molecule type" value="Genomic_DNA"/>
</dbReference>
<evidence type="ECO:0000313" key="4">
    <source>
        <dbReference type="EMBL" id="TQC51256.1"/>
    </source>
</evidence>
<accession>A0A507SK04</accession>
<name>A0A507SK04_9BACT</name>
<dbReference type="Proteomes" id="UP000320801">
    <property type="component" value="Unassembled WGS sequence"/>
</dbReference>
<keyword evidence="2" id="KW-0479">Metal-binding</keyword>
<dbReference type="RefSeq" id="WP_141484218.1">
    <property type="nucleotide sequence ID" value="NZ_SMDN01000025.1"/>
</dbReference>
<keyword evidence="2" id="KW-0862">Zinc</keyword>
<feature type="domain" description="Deacetylase sirtuin-type" evidence="3">
    <location>
        <begin position="2"/>
        <end position="283"/>
    </location>
</feature>
<dbReference type="GO" id="GO:0046872">
    <property type="term" value="F:metal ion binding"/>
    <property type="evidence" value="ECO:0007669"/>
    <property type="project" value="UniProtKB-KW"/>
</dbReference>